<dbReference type="SFLD" id="SFLDS00003">
    <property type="entry name" value="Haloacid_Dehalogenase"/>
    <property type="match status" value="1"/>
</dbReference>
<dbReference type="SUPFAM" id="SSF56784">
    <property type="entry name" value="HAD-like"/>
    <property type="match status" value="1"/>
</dbReference>
<dbReference type="PANTHER" id="PTHR46470:SF2">
    <property type="entry name" value="GLYCERALDEHYDE 3-PHOSPHATE PHOSPHATASE"/>
    <property type="match status" value="1"/>
</dbReference>
<dbReference type="SFLD" id="SFLDG01129">
    <property type="entry name" value="C1.5:_HAD__Beta-PGM__Phosphata"/>
    <property type="match status" value="1"/>
</dbReference>
<dbReference type="NCBIfam" id="TIGR01509">
    <property type="entry name" value="HAD-SF-IA-v3"/>
    <property type="match status" value="1"/>
</dbReference>
<evidence type="ECO:0000256" key="4">
    <source>
        <dbReference type="ARBA" id="ARBA00022842"/>
    </source>
</evidence>
<dbReference type="InterPro" id="IPR041492">
    <property type="entry name" value="HAD_2"/>
</dbReference>
<dbReference type="InterPro" id="IPR006439">
    <property type="entry name" value="HAD-SF_hydro_IA"/>
</dbReference>
<dbReference type="NCBIfam" id="TIGR01549">
    <property type="entry name" value="HAD-SF-IA-v1"/>
    <property type="match status" value="1"/>
</dbReference>
<dbReference type="Proteomes" id="UP000564806">
    <property type="component" value="Unassembled WGS sequence"/>
</dbReference>
<keyword evidence="2" id="KW-0479">Metal-binding</keyword>
<sequence length="224" mass="25851">MIRAVLFDLDGTLLDRDASLKRFVDRQHHRWGHCLGHIPKEAFINRFVELDARGYVWKDAVYQQLINEFEIQGTTWEELLEDYVSQFHQACVPFPNLLELLEELQRRGIVLGLITNGFTALQMSNIQALGIERYFSAILVSEQEGLRKPDHRIFKLAAERLGVAPEESIYVGDHPMNDVQASREAGMIAIWKKDEYWESPVEADAVIDDLFELVGVLENFIHLE</sequence>
<dbReference type="Gene3D" id="1.10.150.520">
    <property type="match status" value="1"/>
</dbReference>
<gene>
    <name evidence="5" type="ORF">HPT30_11780</name>
</gene>
<evidence type="ECO:0000256" key="1">
    <source>
        <dbReference type="ARBA" id="ARBA00001946"/>
    </source>
</evidence>
<dbReference type="InterPro" id="IPR051400">
    <property type="entry name" value="HAD-like_hydrolase"/>
</dbReference>
<reference evidence="5" key="1">
    <citation type="submission" date="2020-06" db="EMBL/GenBank/DDBJ databases">
        <title>Paenibacillus sp. nov., isolated from soil.</title>
        <authorList>
            <person name="Seo Y.L."/>
        </authorList>
    </citation>
    <scope>NUCLEOTIDE SEQUENCE [LARGE SCALE GENOMIC DNA]</scope>
    <source>
        <strain evidence="5">JW14</strain>
    </source>
</reference>
<comment type="cofactor">
    <cofactor evidence="1">
        <name>Mg(2+)</name>
        <dbReference type="ChEBI" id="CHEBI:18420"/>
    </cofactor>
</comment>
<dbReference type="GO" id="GO:0016791">
    <property type="term" value="F:phosphatase activity"/>
    <property type="evidence" value="ECO:0007669"/>
    <property type="project" value="TreeGrafter"/>
</dbReference>
<keyword evidence="3 5" id="KW-0378">Hydrolase</keyword>
<dbReference type="AlphaFoldDB" id="A0A850EJC9"/>
<dbReference type="GO" id="GO:0044281">
    <property type="term" value="P:small molecule metabolic process"/>
    <property type="evidence" value="ECO:0007669"/>
    <property type="project" value="UniProtKB-ARBA"/>
</dbReference>
<evidence type="ECO:0000256" key="3">
    <source>
        <dbReference type="ARBA" id="ARBA00022801"/>
    </source>
</evidence>
<accession>A0A850EJC9</accession>
<keyword evidence="4" id="KW-0460">Magnesium</keyword>
<name>A0A850EJC9_9BACL</name>
<comment type="caution">
    <text evidence="5">The sequence shown here is derived from an EMBL/GenBank/DDBJ whole genome shotgun (WGS) entry which is preliminary data.</text>
</comment>
<dbReference type="InterPro" id="IPR036412">
    <property type="entry name" value="HAD-like_sf"/>
</dbReference>
<proteinExistence type="predicted"/>
<dbReference type="EMBL" id="JABWCS010000206">
    <property type="protein sequence ID" value="NUU61028.1"/>
    <property type="molecule type" value="Genomic_DNA"/>
</dbReference>
<dbReference type="PANTHER" id="PTHR46470">
    <property type="entry name" value="N-ACYLNEURAMINATE-9-PHOSPHATASE"/>
    <property type="match status" value="1"/>
</dbReference>
<organism evidence="5 6">
    <name type="scientific">Paenibacillus agri</name>
    <dbReference type="NCBI Taxonomy" id="2744309"/>
    <lineage>
        <taxon>Bacteria</taxon>
        <taxon>Bacillati</taxon>
        <taxon>Bacillota</taxon>
        <taxon>Bacilli</taxon>
        <taxon>Bacillales</taxon>
        <taxon>Paenibacillaceae</taxon>
        <taxon>Paenibacillus</taxon>
    </lineage>
</organism>
<protein>
    <submittedName>
        <fullName evidence="5">HAD family hydrolase</fullName>
    </submittedName>
</protein>
<dbReference type="InterPro" id="IPR023214">
    <property type="entry name" value="HAD_sf"/>
</dbReference>
<dbReference type="Pfam" id="PF13419">
    <property type="entry name" value="HAD_2"/>
    <property type="match status" value="1"/>
</dbReference>
<evidence type="ECO:0000313" key="6">
    <source>
        <dbReference type="Proteomes" id="UP000564806"/>
    </source>
</evidence>
<dbReference type="GO" id="GO:0046872">
    <property type="term" value="F:metal ion binding"/>
    <property type="evidence" value="ECO:0007669"/>
    <property type="project" value="UniProtKB-KW"/>
</dbReference>
<evidence type="ECO:0000256" key="2">
    <source>
        <dbReference type="ARBA" id="ARBA00022723"/>
    </source>
</evidence>
<evidence type="ECO:0000313" key="5">
    <source>
        <dbReference type="EMBL" id="NUU61028.1"/>
    </source>
</evidence>
<dbReference type="Gene3D" id="3.40.50.1000">
    <property type="entry name" value="HAD superfamily/HAD-like"/>
    <property type="match status" value="1"/>
</dbReference>
<dbReference type="PRINTS" id="PR00413">
    <property type="entry name" value="HADHALOGNASE"/>
</dbReference>
<keyword evidence="6" id="KW-1185">Reference proteome</keyword>
<dbReference type="RefSeq" id="WP_175371583.1">
    <property type="nucleotide sequence ID" value="NZ_JABWCS010000206.1"/>
</dbReference>